<gene>
    <name evidence="13" type="ORF">HZI73_20070</name>
</gene>
<dbReference type="AlphaFoldDB" id="A0A8J8MN09"/>
<keyword evidence="7" id="KW-0238">DNA-binding</keyword>
<sequence>MMRLLIADDEKIIARGLLQLDWNSIGIQEVRAVDNGVDALQVLSQYNPHIVLTDIKMPGMNGLELAGETSKIKNCKTILLTGYGTFEYAKTALKNGVFDYLLKPASPEEVLEVVKRAKSSLENEGVSLIEAEFGKIIKKINDVDGQNDTIHAILDYIEKHYMENITLATLSEYMYFSTAYLSKLIKKSTSYNFSKILTTIRMIKATELLKHTNLKIYSICEKIGMNDQRYFSQLFSKTFGKTPMAYRKESHEQNVTHLVDVIKRID</sequence>
<proteinExistence type="predicted"/>
<evidence type="ECO:0000256" key="8">
    <source>
        <dbReference type="ARBA" id="ARBA00023163"/>
    </source>
</evidence>
<comment type="subcellular location">
    <subcellularLocation>
        <location evidence="1">Cytoplasm</location>
    </subcellularLocation>
</comment>
<dbReference type="InterPro" id="IPR001789">
    <property type="entry name" value="Sig_transdc_resp-reg_receiver"/>
</dbReference>
<dbReference type="Pfam" id="PF12833">
    <property type="entry name" value="HTH_18"/>
    <property type="match status" value="1"/>
</dbReference>
<dbReference type="InterPro" id="IPR011006">
    <property type="entry name" value="CheY-like_superfamily"/>
</dbReference>
<dbReference type="PANTHER" id="PTHR42713">
    <property type="entry name" value="HISTIDINE KINASE-RELATED"/>
    <property type="match status" value="1"/>
</dbReference>
<keyword evidence="6" id="KW-0805">Transcription regulation</keyword>
<evidence type="ECO:0000313" key="13">
    <source>
        <dbReference type="EMBL" id="QUI24454.1"/>
    </source>
</evidence>
<dbReference type="Proteomes" id="UP000683246">
    <property type="component" value="Chromosome"/>
</dbReference>
<evidence type="ECO:0000256" key="1">
    <source>
        <dbReference type="ARBA" id="ARBA00004496"/>
    </source>
</evidence>
<reference evidence="13" key="1">
    <citation type="submission" date="2020-07" db="EMBL/GenBank/DDBJ databases">
        <title>Vallitalea pronyensis genome.</title>
        <authorList>
            <person name="Postec A."/>
        </authorList>
    </citation>
    <scope>NUCLEOTIDE SEQUENCE</scope>
    <source>
        <strain evidence="13">FatNI3</strain>
    </source>
</reference>
<dbReference type="GO" id="GO:0003700">
    <property type="term" value="F:DNA-binding transcription factor activity"/>
    <property type="evidence" value="ECO:0007669"/>
    <property type="project" value="InterPro"/>
</dbReference>
<keyword evidence="4 10" id="KW-0597">Phosphoprotein</keyword>
<comment type="function">
    <text evidence="9">May play the central regulatory role in sporulation. It may be an element of the effector pathway responsible for the activation of sporulation genes in response to nutritional stress. Spo0A may act in concert with spo0H (a sigma factor) to control the expression of some genes that are critical to the sporulation process.</text>
</comment>
<evidence type="ECO:0000259" key="12">
    <source>
        <dbReference type="PROSITE" id="PS50110"/>
    </source>
</evidence>
<dbReference type="SUPFAM" id="SSF52172">
    <property type="entry name" value="CheY-like"/>
    <property type="match status" value="1"/>
</dbReference>
<dbReference type="Gene3D" id="3.40.50.2300">
    <property type="match status" value="1"/>
</dbReference>
<evidence type="ECO:0000256" key="5">
    <source>
        <dbReference type="ARBA" id="ARBA00023012"/>
    </source>
</evidence>
<dbReference type="Pfam" id="PF00072">
    <property type="entry name" value="Response_reg"/>
    <property type="match status" value="1"/>
</dbReference>
<keyword evidence="3" id="KW-0963">Cytoplasm</keyword>
<dbReference type="EMBL" id="CP058649">
    <property type="protein sequence ID" value="QUI24454.1"/>
    <property type="molecule type" value="Genomic_DNA"/>
</dbReference>
<evidence type="ECO:0000256" key="3">
    <source>
        <dbReference type="ARBA" id="ARBA00022490"/>
    </source>
</evidence>
<evidence type="ECO:0000256" key="7">
    <source>
        <dbReference type="ARBA" id="ARBA00023125"/>
    </source>
</evidence>
<accession>A0A8J8MN09</accession>
<protein>
    <recommendedName>
        <fullName evidence="2">Stage 0 sporulation protein A homolog</fullName>
    </recommendedName>
</protein>
<dbReference type="PROSITE" id="PS00041">
    <property type="entry name" value="HTH_ARAC_FAMILY_1"/>
    <property type="match status" value="1"/>
</dbReference>
<dbReference type="CDD" id="cd17536">
    <property type="entry name" value="REC_YesN-like"/>
    <property type="match status" value="1"/>
</dbReference>
<evidence type="ECO:0000256" key="6">
    <source>
        <dbReference type="ARBA" id="ARBA00023015"/>
    </source>
</evidence>
<dbReference type="PANTHER" id="PTHR42713:SF3">
    <property type="entry name" value="TRANSCRIPTIONAL REGULATORY PROTEIN HPTR"/>
    <property type="match status" value="1"/>
</dbReference>
<feature type="modified residue" description="4-aspartylphosphate" evidence="10">
    <location>
        <position position="54"/>
    </location>
</feature>
<evidence type="ECO:0000256" key="9">
    <source>
        <dbReference type="ARBA" id="ARBA00024867"/>
    </source>
</evidence>
<evidence type="ECO:0000256" key="4">
    <source>
        <dbReference type="ARBA" id="ARBA00022553"/>
    </source>
</evidence>
<dbReference type="KEGG" id="vpy:HZI73_20070"/>
<organism evidence="13 14">
    <name type="scientific">Vallitalea pronyensis</name>
    <dbReference type="NCBI Taxonomy" id="1348613"/>
    <lineage>
        <taxon>Bacteria</taxon>
        <taxon>Bacillati</taxon>
        <taxon>Bacillota</taxon>
        <taxon>Clostridia</taxon>
        <taxon>Lachnospirales</taxon>
        <taxon>Vallitaleaceae</taxon>
        <taxon>Vallitalea</taxon>
    </lineage>
</organism>
<feature type="domain" description="Response regulatory" evidence="12">
    <location>
        <begin position="3"/>
        <end position="118"/>
    </location>
</feature>
<dbReference type="SMART" id="SM00448">
    <property type="entry name" value="REC"/>
    <property type="match status" value="1"/>
</dbReference>
<evidence type="ECO:0000259" key="11">
    <source>
        <dbReference type="PROSITE" id="PS01124"/>
    </source>
</evidence>
<keyword evidence="5" id="KW-0902">Two-component regulatory system</keyword>
<evidence type="ECO:0000256" key="2">
    <source>
        <dbReference type="ARBA" id="ARBA00018672"/>
    </source>
</evidence>
<dbReference type="PROSITE" id="PS01124">
    <property type="entry name" value="HTH_ARAC_FAMILY_2"/>
    <property type="match status" value="1"/>
</dbReference>
<dbReference type="InterPro" id="IPR051552">
    <property type="entry name" value="HptR"/>
</dbReference>
<evidence type="ECO:0000313" key="14">
    <source>
        <dbReference type="Proteomes" id="UP000683246"/>
    </source>
</evidence>
<dbReference type="RefSeq" id="WP_212695148.1">
    <property type="nucleotide sequence ID" value="NZ_CP058649.1"/>
</dbReference>
<dbReference type="InterPro" id="IPR018060">
    <property type="entry name" value="HTH_AraC"/>
</dbReference>
<dbReference type="PROSITE" id="PS50110">
    <property type="entry name" value="RESPONSE_REGULATORY"/>
    <property type="match status" value="1"/>
</dbReference>
<keyword evidence="8" id="KW-0804">Transcription</keyword>
<dbReference type="Gene3D" id="1.10.10.60">
    <property type="entry name" value="Homeodomain-like"/>
    <property type="match status" value="2"/>
</dbReference>
<dbReference type="GO" id="GO:0043565">
    <property type="term" value="F:sequence-specific DNA binding"/>
    <property type="evidence" value="ECO:0007669"/>
    <property type="project" value="InterPro"/>
</dbReference>
<keyword evidence="14" id="KW-1185">Reference proteome</keyword>
<name>A0A8J8MN09_9FIRM</name>
<feature type="domain" description="HTH araC/xylS-type" evidence="11">
    <location>
        <begin position="151"/>
        <end position="249"/>
    </location>
</feature>
<dbReference type="GO" id="GO:0005737">
    <property type="term" value="C:cytoplasm"/>
    <property type="evidence" value="ECO:0007669"/>
    <property type="project" value="UniProtKB-SubCell"/>
</dbReference>
<dbReference type="GO" id="GO:0000160">
    <property type="term" value="P:phosphorelay signal transduction system"/>
    <property type="evidence" value="ECO:0007669"/>
    <property type="project" value="UniProtKB-KW"/>
</dbReference>
<dbReference type="InterPro" id="IPR009057">
    <property type="entry name" value="Homeodomain-like_sf"/>
</dbReference>
<dbReference type="SMART" id="SM00342">
    <property type="entry name" value="HTH_ARAC"/>
    <property type="match status" value="1"/>
</dbReference>
<evidence type="ECO:0000256" key="10">
    <source>
        <dbReference type="PROSITE-ProRule" id="PRU00169"/>
    </source>
</evidence>
<dbReference type="SUPFAM" id="SSF46689">
    <property type="entry name" value="Homeodomain-like"/>
    <property type="match status" value="1"/>
</dbReference>
<dbReference type="InterPro" id="IPR018062">
    <property type="entry name" value="HTH_AraC-typ_CS"/>
</dbReference>